<evidence type="ECO:0000256" key="1">
    <source>
        <dbReference type="ARBA" id="ARBA00004141"/>
    </source>
</evidence>
<feature type="non-terminal residue" evidence="9">
    <location>
        <position position="279"/>
    </location>
</feature>
<evidence type="ECO:0000256" key="7">
    <source>
        <dbReference type="RuleBase" id="RU079119"/>
    </source>
</evidence>
<evidence type="ECO:0000256" key="5">
    <source>
        <dbReference type="ARBA" id="ARBA00023136"/>
    </source>
</evidence>
<dbReference type="PANTHER" id="PTHR22883">
    <property type="entry name" value="ZINC FINGER DHHC DOMAIN CONTAINING PROTEIN"/>
    <property type="match status" value="1"/>
</dbReference>
<reference evidence="9" key="1">
    <citation type="submission" date="2020-02" db="EMBL/GenBank/DDBJ databases">
        <title>Bird 10,000 Genomes (B10K) Project - Family phase.</title>
        <authorList>
            <person name="Zhang G."/>
        </authorList>
    </citation>
    <scope>NUCLEOTIDE SEQUENCE</scope>
    <source>
        <strain evidence="9">B10K-DU-030-59</strain>
    </source>
</reference>
<evidence type="ECO:0000256" key="4">
    <source>
        <dbReference type="ARBA" id="ARBA00022989"/>
    </source>
</evidence>
<keyword evidence="5 7" id="KW-0472">Membrane</keyword>
<comment type="caution">
    <text evidence="9">The sequence shown here is derived from an EMBL/GenBank/DDBJ whole genome shotgun (WGS) entry which is preliminary data.</text>
</comment>
<evidence type="ECO:0000259" key="8">
    <source>
        <dbReference type="Pfam" id="PF01529"/>
    </source>
</evidence>
<organism evidence="9 10">
    <name type="scientific">Urocolius indicus</name>
    <name type="common">Red-faced mousebird</name>
    <name type="synonym">Colius indicus</name>
    <dbReference type="NCBI Taxonomy" id="458196"/>
    <lineage>
        <taxon>Eukaryota</taxon>
        <taxon>Metazoa</taxon>
        <taxon>Chordata</taxon>
        <taxon>Craniata</taxon>
        <taxon>Vertebrata</taxon>
        <taxon>Euteleostomi</taxon>
        <taxon>Archelosauria</taxon>
        <taxon>Archosauria</taxon>
        <taxon>Dinosauria</taxon>
        <taxon>Saurischia</taxon>
        <taxon>Theropoda</taxon>
        <taxon>Coelurosauria</taxon>
        <taxon>Aves</taxon>
        <taxon>Neognathae</taxon>
        <taxon>Neoaves</taxon>
        <taxon>Telluraves</taxon>
        <taxon>Coraciimorphae</taxon>
        <taxon>Coliiformes</taxon>
        <taxon>Coliidae</taxon>
        <taxon>Urocolius</taxon>
    </lineage>
</organism>
<accession>A0A852KE97</accession>
<dbReference type="InterPro" id="IPR039859">
    <property type="entry name" value="PFA4/ZDH16/20/ERF2-like"/>
</dbReference>
<dbReference type="GO" id="GO:0006612">
    <property type="term" value="P:protein targeting to membrane"/>
    <property type="evidence" value="ECO:0007669"/>
    <property type="project" value="TreeGrafter"/>
</dbReference>
<comment type="subcellular location">
    <subcellularLocation>
        <location evidence="1">Membrane</location>
        <topology evidence="1">Multi-pass membrane protein</topology>
    </subcellularLocation>
</comment>
<dbReference type="GO" id="GO:0019706">
    <property type="term" value="F:protein-cysteine S-palmitoyltransferase activity"/>
    <property type="evidence" value="ECO:0007669"/>
    <property type="project" value="UniProtKB-EC"/>
</dbReference>
<keyword evidence="4 7" id="KW-1133">Transmembrane helix</keyword>
<comment type="catalytic activity">
    <reaction evidence="7">
        <text>L-cysteinyl-[protein] + hexadecanoyl-CoA = S-hexadecanoyl-L-cysteinyl-[protein] + CoA</text>
        <dbReference type="Rhea" id="RHEA:36683"/>
        <dbReference type="Rhea" id="RHEA-COMP:10131"/>
        <dbReference type="Rhea" id="RHEA-COMP:11032"/>
        <dbReference type="ChEBI" id="CHEBI:29950"/>
        <dbReference type="ChEBI" id="CHEBI:57287"/>
        <dbReference type="ChEBI" id="CHEBI:57379"/>
        <dbReference type="ChEBI" id="CHEBI:74151"/>
        <dbReference type="EC" id="2.3.1.225"/>
    </reaction>
</comment>
<gene>
    <name evidence="9" type="primary">Zdhhc1</name>
    <name evidence="9" type="ORF">UROIND_R01785</name>
</gene>
<feature type="transmembrane region" description="Helical" evidence="7">
    <location>
        <begin position="67"/>
        <end position="89"/>
    </location>
</feature>
<keyword evidence="10" id="KW-1185">Reference proteome</keyword>
<dbReference type="Pfam" id="PF01529">
    <property type="entry name" value="DHHC"/>
    <property type="match status" value="1"/>
</dbReference>
<feature type="transmembrane region" description="Helical" evidence="7">
    <location>
        <begin position="39"/>
        <end position="60"/>
    </location>
</feature>
<feature type="transmembrane region" description="Helical" evidence="7">
    <location>
        <begin position="236"/>
        <end position="262"/>
    </location>
</feature>
<comment type="domain">
    <text evidence="7">The DHHC domain is required for palmitoyltransferase activity.</text>
</comment>
<keyword evidence="3 7" id="KW-0812">Transmembrane</keyword>
<sequence>MNLCHKTPNKTAPEKPSEAFAEVRVERARRNGWSWPPHLLQITVWLLYLFFAVVGFGILVPFLPRHWLLAGYICLGACFIYHLVAYLSAASIDPADANVREKNYLGPLATFNRSQHAHVIENHHCFICDVDVSANSKHCGICNKCVCGFDHHCKWLNNCVGERNYWLFLNSVLSAILGLGLLLLIACYVFAQFFRDPAKLYSNQHFHGLQNHTGYGFIFLPAARVKTRASTVPSTAGVVILLSLIAEFLLGYLLIFHIYLIWNKMTTYEYILQKFPQNE</sequence>
<feature type="transmembrane region" description="Helical" evidence="7">
    <location>
        <begin position="165"/>
        <end position="191"/>
    </location>
</feature>
<dbReference type="PROSITE" id="PS50216">
    <property type="entry name" value="DHHC"/>
    <property type="match status" value="1"/>
</dbReference>
<dbReference type="EC" id="2.3.1.225" evidence="7"/>
<dbReference type="InterPro" id="IPR001594">
    <property type="entry name" value="Palmitoyltrfase_DHHC"/>
</dbReference>
<feature type="non-terminal residue" evidence="9">
    <location>
        <position position="1"/>
    </location>
</feature>
<dbReference type="GO" id="GO:0005794">
    <property type="term" value="C:Golgi apparatus"/>
    <property type="evidence" value="ECO:0007669"/>
    <property type="project" value="TreeGrafter"/>
</dbReference>
<dbReference type="EMBL" id="WBNH01003454">
    <property type="protein sequence ID" value="NXX77211.1"/>
    <property type="molecule type" value="Genomic_DNA"/>
</dbReference>
<proteinExistence type="inferred from homology"/>
<dbReference type="GO" id="GO:0016020">
    <property type="term" value="C:membrane"/>
    <property type="evidence" value="ECO:0007669"/>
    <property type="project" value="UniProtKB-SubCell"/>
</dbReference>
<evidence type="ECO:0000313" key="9">
    <source>
        <dbReference type="EMBL" id="NXX77211.1"/>
    </source>
</evidence>
<evidence type="ECO:0000256" key="2">
    <source>
        <dbReference type="ARBA" id="ARBA00022679"/>
    </source>
</evidence>
<dbReference type="GO" id="GO:0005783">
    <property type="term" value="C:endoplasmic reticulum"/>
    <property type="evidence" value="ECO:0007669"/>
    <property type="project" value="TreeGrafter"/>
</dbReference>
<dbReference type="OrthoDB" id="9909019at2759"/>
<dbReference type="Proteomes" id="UP000654395">
    <property type="component" value="Unassembled WGS sequence"/>
</dbReference>
<dbReference type="AlphaFoldDB" id="A0A852KE97"/>
<protein>
    <recommendedName>
        <fullName evidence="7">Palmitoyltransferase</fullName>
        <ecNumber evidence="7">2.3.1.225</ecNumber>
    </recommendedName>
</protein>
<dbReference type="PANTHER" id="PTHR22883:SF8">
    <property type="entry name" value="PALMITOYLTRANSFERASE ZDHHC1"/>
    <property type="match status" value="1"/>
</dbReference>
<evidence type="ECO:0000313" key="10">
    <source>
        <dbReference type="Proteomes" id="UP000654395"/>
    </source>
</evidence>
<keyword evidence="6 7" id="KW-0012">Acyltransferase</keyword>
<name>A0A852KE97_UROIN</name>
<evidence type="ECO:0000256" key="6">
    <source>
        <dbReference type="ARBA" id="ARBA00023315"/>
    </source>
</evidence>
<keyword evidence="2 7" id="KW-0808">Transferase</keyword>
<comment type="similarity">
    <text evidence="7">Belongs to the DHHC palmitoyltransferase family.</text>
</comment>
<feature type="domain" description="Palmitoyltransferase DHHC" evidence="8">
    <location>
        <begin position="120"/>
        <end position="273"/>
    </location>
</feature>
<evidence type="ECO:0000256" key="3">
    <source>
        <dbReference type="ARBA" id="ARBA00022692"/>
    </source>
</evidence>